<proteinExistence type="inferred from homology"/>
<organism evidence="6 7">
    <name type="scientific">Ensifer adhaerens</name>
    <name type="common">Sinorhizobium morelense</name>
    <dbReference type="NCBI Taxonomy" id="106592"/>
    <lineage>
        <taxon>Bacteria</taxon>
        <taxon>Pseudomonadati</taxon>
        <taxon>Pseudomonadota</taxon>
        <taxon>Alphaproteobacteria</taxon>
        <taxon>Hyphomicrobiales</taxon>
        <taxon>Rhizobiaceae</taxon>
        <taxon>Sinorhizobium/Ensifer group</taxon>
        <taxon>Ensifer</taxon>
    </lineage>
</organism>
<comment type="caution">
    <text evidence="6">The sequence shown here is derived from an EMBL/GenBank/DDBJ whole genome shotgun (WGS) entry which is preliminary data.</text>
</comment>
<dbReference type="PANTHER" id="PTHR47561">
    <property type="entry name" value="POLYSACCHARIDE DEACETYLASE FAMILY PROTEIN (AFU_ORTHOLOGUE AFUA_6G05030)"/>
    <property type="match status" value="1"/>
</dbReference>
<reference evidence="7" key="1">
    <citation type="submission" date="2015-07" db="EMBL/GenBank/DDBJ databases">
        <title>Whole genome sequence of an Ensifer adhaerens strain isolated from a cave pool in the Wind Cave National Park.</title>
        <authorList>
            <person name="Eng W.W.H."/>
            <person name="Gan H.M."/>
            <person name="Barton H.A."/>
            <person name="Savka M.A."/>
        </authorList>
    </citation>
    <scope>NUCLEOTIDE SEQUENCE [LARGE SCALE GENOMIC DNA]</scope>
    <source>
        <strain evidence="7">SD006</strain>
    </source>
</reference>
<name>A0A0L8BIC7_ENSAD</name>
<dbReference type="GO" id="GO:0005975">
    <property type="term" value="P:carbohydrate metabolic process"/>
    <property type="evidence" value="ECO:0007669"/>
    <property type="project" value="InterPro"/>
</dbReference>
<comment type="function">
    <text evidence="1">Is involved in generating a small heat-stable compound (Nod), an acylated oligomer of N-acetylglucosamine, that stimulates mitosis in various plant protoplasts.</text>
</comment>
<feature type="domain" description="NodB homology" evidence="5">
    <location>
        <begin position="25"/>
        <end position="261"/>
    </location>
</feature>
<evidence type="ECO:0000256" key="4">
    <source>
        <dbReference type="ARBA" id="ARBA00032976"/>
    </source>
</evidence>
<dbReference type="CDD" id="cd10938">
    <property type="entry name" value="CE4_HpPgdA_like"/>
    <property type="match status" value="1"/>
</dbReference>
<dbReference type="PATRIC" id="fig|106592.7.peg.4230"/>
<dbReference type="EMBL" id="LGAP01000027">
    <property type="protein sequence ID" value="KOF14333.1"/>
    <property type="molecule type" value="Genomic_DNA"/>
</dbReference>
<dbReference type="GO" id="GO:0016810">
    <property type="term" value="F:hydrolase activity, acting on carbon-nitrogen (but not peptide) bonds"/>
    <property type="evidence" value="ECO:0007669"/>
    <property type="project" value="InterPro"/>
</dbReference>
<gene>
    <name evidence="6" type="ORF">AC244_27200</name>
</gene>
<dbReference type="InterPro" id="IPR037950">
    <property type="entry name" value="PgdA-like"/>
</dbReference>
<comment type="similarity">
    <text evidence="2">Belongs to the polysaccharide deacetylase family.</text>
</comment>
<dbReference type="Gene3D" id="3.20.20.370">
    <property type="entry name" value="Glycoside hydrolase/deacetylase"/>
    <property type="match status" value="1"/>
</dbReference>
<evidence type="ECO:0000313" key="7">
    <source>
        <dbReference type="Proteomes" id="UP000037425"/>
    </source>
</evidence>
<accession>A0A0L8BIC7</accession>
<evidence type="ECO:0000259" key="5">
    <source>
        <dbReference type="PROSITE" id="PS51677"/>
    </source>
</evidence>
<protein>
    <recommendedName>
        <fullName evidence="3">Chitooligosaccharide deacetylase</fullName>
    </recommendedName>
    <alternativeName>
        <fullName evidence="4">Nodulation protein B</fullName>
    </alternativeName>
</protein>
<dbReference type="InterPro" id="IPR002509">
    <property type="entry name" value="NODB_dom"/>
</dbReference>
<dbReference type="Pfam" id="PF01522">
    <property type="entry name" value="Polysacc_deac_1"/>
    <property type="match status" value="1"/>
</dbReference>
<dbReference type="PROSITE" id="PS51677">
    <property type="entry name" value="NODB"/>
    <property type="match status" value="1"/>
</dbReference>
<evidence type="ECO:0000256" key="1">
    <source>
        <dbReference type="ARBA" id="ARBA00003236"/>
    </source>
</evidence>
<dbReference type="Proteomes" id="UP000037425">
    <property type="component" value="Unassembled WGS sequence"/>
</dbReference>
<dbReference type="RefSeq" id="WP_053251931.1">
    <property type="nucleotide sequence ID" value="NZ_LGAP01000027.1"/>
</dbReference>
<dbReference type="SUPFAM" id="SSF88713">
    <property type="entry name" value="Glycoside hydrolase/deacetylase"/>
    <property type="match status" value="1"/>
</dbReference>
<dbReference type="InterPro" id="IPR011330">
    <property type="entry name" value="Glyco_hydro/deAcase_b/a-brl"/>
</dbReference>
<evidence type="ECO:0000313" key="6">
    <source>
        <dbReference type="EMBL" id="KOF14333.1"/>
    </source>
</evidence>
<dbReference type="OrthoDB" id="9784220at2"/>
<dbReference type="PANTHER" id="PTHR47561:SF1">
    <property type="entry name" value="POLYSACCHARIDE DEACETYLASE FAMILY PROTEIN (AFU_ORTHOLOGUE AFUA_6G05030)"/>
    <property type="match status" value="1"/>
</dbReference>
<dbReference type="AlphaFoldDB" id="A0A0L8BIC7"/>
<evidence type="ECO:0000256" key="2">
    <source>
        <dbReference type="ARBA" id="ARBA00010973"/>
    </source>
</evidence>
<sequence length="287" mass="31996">MTTVCLTFDFDAVSLWISTMRQTSATPLSRGEYGALVGLPRVLDLLKTKQVSATFFVPAHTAGAFPSQAVAIQEAGHEIALHGYCHETPVGLSRDEEERLLDRSIEKLRAVLGNEFSPQGYRSPAWDLTPDSISLLEERGILYDSSMMADDYRPYRARKGYDATEDHYQPGTPSNVIEIPVAWELDDFPHFAFLNKPMYLGLRTPGEVFGLWKDEFDFCHSLGDGVFTLTMHPQVIGRGPRIEMLSRLIDHMRATPGVVFRTVAEEARKRSLSLIGSEAGLANFSNP</sequence>
<evidence type="ECO:0000256" key="3">
    <source>
        <dbReference type="ARBA" id="ARBA00020071"/>
    </source>
</evidence>